<dbReference type="SUPFAM" id="SSF47807">
    <property type="entry name" value="5' to 3' exonuclease, C-terminal subdomain"/>
    <property type="match status" value="1"/>
</dbReference>
<evidence type="ECO:0000256" key="4">
    <source>
        <dbReference type="SAM" id="MobiDB-lite"/>
    </source>
</evidence>
<dbReference type="InterPro" id="IPR011010">
    <property type="entry name" value="DNA_brk_join_enz"/>
</dbReference>
<evidence type="ECO:0000259" key="6">
    <source>
        <dbReference type="SMART" id="SM00485"/>
    </source>
</evidence>
<dbReference type="GO" id="GO:0017108">
    <property type="term" value="F:5'-flap endonuclease activity"/>
    <property type="evidence" value="ECO:0007669"/>
    <property type="project" value="TreeGrafter"/>
</dbReference>
<name>A0A9P6ENP9_9AGAR</name>
<dbReference type="GO" id="GO:0006310">
    <property type="term" value="P:DNA recombination"/>
    <property type="evidence" value="ECO:0007669"/>
    <property type="project" value="UniProtKB-KW"/>
</dbReference>
<dbReference type="InterPro" id="IPR029060">
    <property type="entry name" value="PIN-like_dom_sf"/>
</dbReference>
<keyword evidence="8" id="KW-1185">Reference proteome</keyword>
<feature type="region of interest" description="Disordered" evidence="4">
    <location>
        <begin position="522"/>
        <end position="592"/>
    </location>
</feature>
<dbReference type="SUPFAM" id="SSF88723">
    <property type="entry name" value="PIN domain-like"/>
    <property type="match status" value="1"/>
</dbReference>
<keyword evidence="1" id="KW-0540">Nuclease</keyword>
<dbReference type="InterPro" id="IPR006084">
    <property type="entry name" value="XPG/Rad2"/>
</dbReference>
<dbReference type="SMART" id="SM00484">
    <property type="entry name" value="XPGI"/>
    <property type="match status" value="1"/>
</dbReference>
<evidence type="ECO:0000313" key="7">
    <source>
        <dbReference type="EMBL" id="KAF9533156.1"/>
    </source>
</evidence>
<comment type="caution">
    <text evidence="7">The sequence shown here is derived from an EMBL/GenBank/DDBJ whole genome shotgun (WGS) entry which is preliminary data.</text>
</comment>
<dbReference type="GO" id="GO:0006281">
    <property type="term" value="P:DNA repair"/>
    <property type="evidence" value="ECO:0007669"/>
    <property type="project" value="UniProtKB-ARBA"/>
</dbReference>
<proteinExistence type="predicted"/>
<dbReference type="Gene3D" id="3.40.50.1010">
    <property type="entry name" value="5'-nuclease"/>
    <property type="match status" value="2"/>
</dbReference>
<accession>A0A9P6ENP9</accession>
<dbReference type="GO" id="GO:0015074">
    <property type="term" value="P:DNA integration"/>
    <property type="evidence" value="ECO:0007669"/>
    <property type="project" value="InterPro"/>
</dbReference>
<dbReference type="InterPro" id="IPR036279">
    <property type="entry name" value="5-3_exonuclease_C_sf"/>
</dbReference>
<evidence type="ECO:0000313" key="8">
    <source>
        <dbReference type="Proteomes" id="UP000807306"/>
    </source>
</evidence>
<feature type="domain" description="XPG N-terminal" evidence="6">
    <location>
        <begin position="1"/>
        <end position="105"/>
    </location>
</feature>
<dbReference type="SUPFAM" id="SSF56349">
    <property type="entry name" value="DNA breaking-rejoining enzymes"/>
    <property type="match status" value="1"/>
</dbReference>
<dbReference type="InterPro" id="IPR006086">
    <property type="entry name" value="XPG-I_dom"/>
</dbReference>
<dbReference type="EMBL" id="MU157829">
    <property type="protein sequence ID" value="KAF9533156.1"/>
    <property type="molecule type" value="Genomic_DNA"/>
</dbReference>
<dbReference type="GO" id="GO:0008821">
    <property type="term" value="F:crossover junction DNA endonuclease activity"/>
    <property type="evidence" value="ECO:0007669"/>
    <property type="project" value="InterPro"/>
</dbReference>
<keyword evidence="3" id="KW-0233">DNA recombination</keyword>
<evidence type="ECO:0008006" key="9">
    <source>
        <dbReference type="Google" id="ProtNLM"/>
    </source>
</evidence>
<feature type="compositionally biased region" description="Acidic residues" evidence="4">
    <location>
        <begin position="562"/>
        <end position="572"/>
    </location>
</feature>
<dbReference type="PANTHER" id="PTHR11081:SF75">
    <property type="entry name" value="ENDONUCLEASE, PUTATIVE (AFU_ORTHOLOGUE AFUA_3G13260)-RELATED"/>
    <property type="match status" value="1"/>
</dbReference>
<dbReference type="Pfam" id="PF00867">
    <property type="entry name" value="XPG_I"/>
    <property type="match status" value="1"/>
</dbReference>
<dbReference type="InterPro" id="IPR006085">
    <property type="entry name" value="XPG_DNA_repair_N"/>
</dbReference>
<evidence type="ECO:0000256" key="2">
    <source>
        <dbReference type="ARBA" id="ARBA00022801"/>
    </source>
</evidence>
<reference evidence="7" key="1">
    <citation type="submission" date="2020-11" db="EMBL/GenBank/DDBJ databases">
        <authorList>
            <consortium name="DOE Joint Genome Institute"/>
            <person name="Ahrendt S."/>
            <person name="Riley R."/>
            <person name="Andreopoulos W."/>
            <person name="Labutti K."/>
            <person name="Pangilinan J."/>
            <person name="Ruiz-Duenas F.J."/>
            <person name="Barrasa J.M."/>
            <person name="Sanchez-Garcia M."/>
            <person name="Camarero S."/>
            <person name="Miyauchi S."/>
            <person name="Serrano A."/>
            <person name="Linde D."/>
            <person name="Babiker R."/>
            <person name="Drula E."/>
            <person name="Ayuso-Fernandez I."/>
            <person name="Pacheco R."/>
            <person name="Padilla G."/>
            <person name="Ferreira P."/>
            <person name="Barriuso J."/>
            <person name="Kellner H."/>
            <person name="Castanera R."/>
            <person name="Alfaro M."/>
            <person name="Ramirez L."/>
            <person name="Pisabarro A.G."/>
            <person name="Kuo A."/>
            <person name="Tritt A."/>
            <person name="Lipzen A."/>
            <person name="He G."/>
            <person name="Yan M."/>
            <person name="Ng V."/>
            <person name="Cullen D."/>
            <person name="Martin F."/>
            <person name="Rosso M.-N."/>
            <person name="Henrissat B."/>
            <person name="Hibbett D."/>
            <person name="Martinez A.T."/>
            <person name="Grigoriev I.V."/>
        </authorList>
    </citation>
    <scope>NUCLEOTIDE SEQUENCE</scope>
    <source>
        <strain evidence="7">CBS 506.95</strain>
    </source>
</reference>
<dbReference type="SMART" id="SM00485">
    <property type="entry name" value="XPGN"/>
    <property type="match status" value="1"/>
</dbReference>
<dbReference type="GO" id="GO:0003677">
    <property type="term" value="F:DNA binding"/>
    <property type="evidence" value="ECO:0007669"/>
    <property type="project" value="InterPro"/>
</dbReference>
<dbReference type="Pfam" id="PF00752">
    <property type="entry name" value="XPG_N"/>
    <property type="match status" value="1"/>
</dbReference>
<dbReference type="OrthoDB" id="2976553at2759"/>
<dbReference type="PANTHER" id="PTHR11081">
    <property type="entry name" value="FLAP ENDONUCLEASE FAMILY MEMBER"/>
    <property type="match status" value="1"/>
</dbReference>
<evidence type="ECO:0000259" key="5">
    <source>
        <dbReference type="SMART" id="SM00484"/>
    </source>
</evidence>
<dbReference type="Gene3D" id="1.10.443.10">
    <property type="entry name" value="Intergrase catalytic core"/>
    <property type="match status" value="1"/>
</dbReference>
<feature type="compositionally biased region" description="Basic residues" evidence="4">
    <location>
        <begin position="463"/>
        <end position="473"/>
    </location>
</feature>
<dbReference type="CDD" id="cd09906">
    <property type="entry name" value="H3TH_YEN1"/>
    <property type="match status" value="1"/>
</dbReference>
<dbReference type="CDD" id="cd09870">
    <property type="entry name" value="PIN_YEN1"/>
    <property type="match status" value="1"/>
</dbReference>
<evidence type="ECO:0000256" key="3">
    <source>
        <dbReference type="ARBA" id="ARBA00023172"/>
    </source>
</evidence>
<feature type="region of interest" description="Disordered" evidence="4">
    <location>
        <begin position="634"/>
        <end position="660"/>
    </location>
</feature>
<organism evidence="7 8">
    <name type="scientific">Crepidotus variabilis</name>
    <dbReference type="NCBI Taxonomy" id="179855"/>
    <lineage>
        <taxon>Eukaryota</taxon>
        <taxon>Fungi</taxon>
        <taxon>Dikarya</taxon>
        <taxon>Basidiomycota</taxon>
        <taxon>Agaricomycotina</taxon>
        <taxon>Agaricomycetes</taxon>
        <taxon>Agaricomycetidae</taxon>
        <taxon>Agaricales</taxon>
        <taxon>Agaricineae</taxon>
        <taxon>Crepidotaceae</taxon>
        <taxon>Crepidotus</taxon>
    </lineage>
</organism>
<feature type="domain" description="XPG-I" evidence="5">
    <location>
        <begin position="123"/>
        <end position="203"/>
    </location>
</feature>
<dbReference type="PRINTS" id="PR00853">
    <property type="entry name" value="XPGRADSUPER"/>
</dbReference>
<dbReference type="InterPro" id="IPR037316">
    <property type="entry name" value="Yen1_H3TH"/>
</dbReference>
<feature type="region of interest" description="Disordered" evidence="4">
    <location>
        <begin position="463"/>
        <end position="483"/>
    </location>
</feature>
<feature type="compositionally biased region" description="Polar residues" evidence="4">
    <location>
        <begin position="529"/>
        <end position="555"/>
    </location>
</feature>
<sequence>MGINGLWKLVEPAGVTYYLPDYCHSRTIKKQDINGPASIYPVLGIDASIWMHETQAIFHNRHHSSMGKNPELRTLLFRLCGLLEMTNKPVFVFDGPERPERKRGHKVIKTNHWIAVEFRKFIEACGFDHHQALGEAEAELAVLNNAGRVDIILSPDGDTLVYGGKDVAKSARDSTTPALQKSTRHRIHVYHMDRIRTHPEVDMTLGGLLLVALMVGGDYDPIGIAGCGGAVAKGLAAAGFGDSLRQAFLIMTPANFNTFRTQWRLDLCTELKTNRSGRLPRKQPALSLRIPVNFPDVKIVRLYTKPEVSPPNILCARRWTFQDVDVPRLARLCEKHFSWDATEIAAKFRSRVFGGLALRQLAQYDELGTSQAVEDAAQIAPSLFRVVRRARTTDTRPSSHYIVHVYINHLQMMIPLALEENHSGNPIPADDLSTHFVDFHAPAYLVEPIRPLLTLGKYSHQKQSARAKGSKTGKKQEKGVTKGKEVAREVIELSDDDTVNEFMPLATTSAWSAEIELSDSDSDFEMSWPTLSSPLPATEVSQNGNTSPHASTSTRPPVIELSDSDDDDDDDDRTPPATISTWPLSKAVPNQRSSSINNADLLGIAEMMSSRNQGFTRRLNFSFCKHTGIKMAKAPSASVASQKSRRSFGKKTKNDKSEGKTTVIDDASLDDLMTLQLDSLEKYGQPKRTRDEYVRYRKRSREFLKEYVQKRQDEKPAQRDGINNDKLAKAFDKIPNRYSAYACAMFITQKCINEENGISTAQGIHGAWCDEWDNADETRYSGAYSYDAETNKVTGCPARASEVTKLMRAIKNRGGQKGAAATRHHAEAMLYEDISRVMQKSNETHPIGMMSTASTSTLLAEILKHVMFRAFLTTGFILWTRNCETSKIQWRDITLNCIQDGHPYIRVHLENRKGWQKKYGWEGPPGTNTYHIYKQDLDDIDMYTHLLAWIAILKKELGREFQDDDYLFPSISTNGTINPKQPMTREYVQHLLSEFTHEAGVERYYSTHCLRRGGAQYRMIFAPIEQRWDIHRVRWWGGWAEGESVDTLMKYLLDALQSYESGHADALAPKAKSGKLSKTDDTADLATKADIKEMENTLLCALEGLELQRDPKVAPYVQANANVKVQPQRPATQIVNAPAPAPSWQPTYHLVSDPKMLVTSTTGIGSSYVPMLVLNCQPNFASLPMHSLHSQKPPIWQPTMSGRENLTENLPSSTQSTPIAAASNAELTPMPLIHRHPDLPRAGLHIPHLNRNDPKAWLAAVRQWEVGIPEENIPPLRDWDQSWYKGKARALFGTKRHHRQLIAEEFYRLGRCEKAFEKLYGHHKGTGAIVAAIQSAKPGVKRRRSKNGFPEERDALL</sequence>
<keyword evidence="2" id="KW-0378">Hydrolase</keyword>
<feature type="compositionally biased region" description="Basic and acidic residues" evidence="4">
    <location>
        <begin position="474"/>
        <end position="483"/>
    </location>
</feature>
<protein>
    <recommendedName>
        <fullName evidence="9">XPG-I domain-containing protein</fullName>
    </recommendedName>
</protein>
<evidence type="ECO:0000256" key="1">
    <source>
        <dbReference type="ARBA" id="ARBA00022722"/>
    </source>
</evidence>
<dbReference type="Proteomes" id="UP000807306">
    <property type="component" value="Unassembled WGS sequence"/>
</dbReference>
<gene>
    <name evidence="7" type="ORF">CPB83DRAFT_880296</name>
</gene>
<dbReference type="InterPro" id="IPR013762">
    <property type="entry name" value="Integrase-like_cat_sf"/>
</dbReference>
<feature type="compositionally biased region" description="Polar residues" evidence="4">
    <location>
        <begin position="577"/>
        <end position="592"/>
    </location>
</feature>